<dbReference type="PROSITE" id="PS00194">
    <property type="entry name" value="THIOREDOXIN_1"/>
    <property type="match status" value="1"/>
</dbReference>
<dbReference type="SUPFAM" id="SSF52833">
    <property type="entry name" value="Thioredoxin-like"/>
    <property type="match status" value="1"/>
</dbReference>
<reference evidence="6 7" key="1">
    <citation type="journal article" date="2019" name="Sci. Rep.">
        <title>Nanopore sequencing improves the draft genome of the human pathogenic amoeba Naegleria fowleri.</title>
        <authorList>
            <person name="Liechti N."/>
            <person name="Schurch N."/>
            <person name="Bruggmann R."/>
            <person name="Wittwer M."/>
        </authorList>
    </citation>
    <scope>NUCLEOTIDE SEQUENCE [LARGE SCALE GENOMIC DNA]</scope>
    <source>
        <strain evidence="6 7">ATCC 30894</strain>
    </source>
</reference>
<evidence type="ECO:0000256" key="3">
    <source>
        <dbReference type="SAM" id="MobiDB-lite"/>
    </source>
</evidence>
<dbReference type="PANTHER" id="PTHR45672">
    <property type="entry name" value="PROTEIN DISULFIDE-ISOMERASE C17H9.14C-RELATED"/>
    <property type="match status" value="1"/>
</dbReference>
<gene>
    <name evidence="6" type="ORF">FDP41_002184</name>
</gene>
<dbReference type="GO" id="GO:0003756">
    <property type="term" value="F:protein disulfide isomerase activity"/>
    <property type="evidence" value="ECO:0007669"/>
    <property type="project" value="TreeGrafter"/>
</dbReference>
<name>A0A6A5BXR1_NAEFO</name>
<keyword evidence="4" id="KW-0812">Transmembrane</keyword>
<dbReference type="InterPro" id="IPR036249">
    <property type="entry name" value="Thioredoxin-like_sf"/>
</dbReference>
<dbReference type="VEuPathDB" id="AmoebaDB:NfTy_034900"/>
<dbReference type="GO" id="GO:0005783">
    <property type="term" value="C:endoplasmic reticulum"/>
    <property type="evidence" value="ECO:0007669"/>
    <property type="project" value="TreeGrafter"/>
</dbReference>
<dbReference type="PANTHER" id="PTHR45672:SF3">
    <property type="entry name" value="THIOREDOXIN DOMAIN-CONTAINING PROTEIN 5"/>
    <property type="match status" value="1"/>
</dbReference>
<keyword evidence="4" id="KW-0472">Membrane</keyword>
<dbReference type="EMBL" id="VFQX01000028">
    <property type="protein sequence ID" value="KAF0979114.1"/>
    <property type="molecule type" value="Genomic_DNA"/>
</dbReference>
<dbReference type="CDD" id="cd02961">
    <property type="entry name" value="PDI_a_family"/>
    <property type="match status" value="1"/>
</dbReference>
<accession>A0A6A5BXR1</accession>
<organism evidence="6 7">
    <name type="scientific">Naegleria fowleri</name>
    <name type="common">Brain eating amoeba</name>
    <dbReference type="NCBI Taxonomy" id="5763"/>
    <lineage>
        <taxon>Eukaryota</taxon>
        <taxon>Discoba</taxon>
        <taxon>Heterolobosea</taxon>
        <taxon>Tetramitia</taxon>
        <taxon>Eutetramitia</taxon>
        <taxon>Vahlkampfiidae</taxon>
        <taxon>Naegleria</taxon>
    </lineage>
</organism>
<dbReference type="AlphaFoldDB" id="A0A6A5BXR1"/>
<dbReference type="Pfam" id="PF00085">
    <property type="entry name" value="Thioredoxin"/>
    <property type="match status" value="1"/>
</dbReference>
<evidence type="ECO:0000256" key="2">
    <source>
        <dbReference type="ARBA" id="ARBA00022729"/>
    </source>
</evidence>
<feature type="region of interest" description="Disordered" evidence="3">
    <location>
        <begin position="64"/>
        <end position="96"/>
    </location>
</feature>
<dbReference type="InterPro" id="IPR017937">
    <property type="entry name" value="Thioredoxin_CS"/>
</dbReference>
<comment type="caution">
    <text evidence="6">The sequence shown here is derived from an EMBL/GenBank/DDBJ whole genome shotgun (WGS) entry which is preliminary data.</text>
</comment>
<evidence type="ECO:0000256" key="4">
    <source>
        <dbReference type="SAM" id="Phobius"/>
    </source>
</evidence>
<evidence type="ECO:0000256" key="1">
    <source>
        <dbReference type="ARBA" id="ARBA00006347"/>
    </source>
</evidence>
<sequence>MSSKLSSLIVSKKFLFVSVGVIVLIYLVSWMNFRAKLSSSVPSSSLEVSSSSSAGKLEMINSDNERVTSSSLTTTTTTTTTTTKEQHDETPSSTTLPTSFIYDDNLKGSSIESFISSPVSLIYIYAPWCGHCKAFAPTFAKLVDKIKEQFGGRIKVARVNGPDNYESAVVKLGVRGYPTLAFF</sequence>
<keyword evidence="4" id="KW-1133">Transmembrane helix</keyword>
<feature type="compositionally biased region" description="Low complexity" evidence="3">
    <location>
        <begin position="68"/>
        <end position="83"/>
    </location>
</feature>
<dbReference type="RefSeq" id="XP_044563827.1">
    <property type="nucleotide sequence ID" value="XM_044705351.1"/>
</dbReference>
<evidence type="ECO:0000313" key="6">
    <source>
        <dbReference type="EMBL" id="KAF0979114.1"/>
    </source>
</evidence>
<feature type="domain" description="Thioredoxin" evidence="5">
    <location>
        <begin position="84"/>
        <end position="183"/>
    </location>
</feature>
<dbReference type="OMA" id="CIQFAPT"/>
<dbReference type="InterPro" id="IPR051063">
    <property type="entry name" value="PDI"/>
</dbReference>
<dbReference type="VEuPathDB" id="AmoebaDB:NF0093660"/>
<dbReference type="OrthoDB" id="427280at2759"/>
<feature type="transmembrane region" description="Helical" evidence="4">
    <location>
        <begin position="14"/>
        <end position="33"/>
    </location>
</feature>
<dbReference type="PRINTS" id="PR00421">
    <property type="entry name" value="THIOREDOXIN"/>
</dbReference>
<protein>
    <recommendedName>
        <fullName evidence="5">Thioredoxin domain-containing protein</fullName>
    </recommendedName>
</protein>
<dbReference type="GO" id="GO:0006457">
    <property type="term" value="P:protein folding"/>
    <property type="evidence" value="ECO:0007669"/>
    <property type="project" value="TreeGrafter"/>
</dbReference>
<keyword evidence="7" id="KW-1185">Reference proteome</keyword>
<dbReference type="PROSITE" id="PS51352">
    <property type="entry name" value="THIOREDOXIN_2"/>
    <property type="match status" value="1"/>
</dbReference>
<keyword evidence="2" id="KW-0732">Signal</keyword>
<dbReference type="VEuPathDB" id="AmoebaDB:FDP41_002184"/>
<dbReference type="GeneID" id="68109402"/>
<evidence type="ECO:0000259" key="5">
    <source>
        <dbReference type="PROSITE" id="PS51352"/>
    </source>
</evidence>
<dbReference type="Gene3D" id="3.40.30.10">
    <property type="entry name" value="Glutaredoxin"/>
    <property type="match status" value="1"/>
</dbReference>
<proteinExistence type="inferred from homology"/>
<dbReference type="Proteomes" id="UP000444721">
    <property type="component" value="Unassembled WGS sequence"/>
</dbReference>
<evidence type="ECO:0000313" key="7">
    <source>
        <dbReference type="Proteomes" id="UP000444721"/>
    </source>
</evidence>
<dbReference type="InterPro" id="IPR013766">
    <property type="entry name" value="Thioredoxin_domain"/>
</dbReference>
<comment type="similarity">
    <text evidence="1">Belongs to the protein disulfide isomerase family.</text>
</comment>